<accession>A0A6I8U8Y3</accession>
<dbReference type="EnsemblMetazoa" id="AAEL025994-RA">
    <property type="protein sequence ID" value="AAEL025994-PA"/>
    <property type="gene ID" value="AAEL025994"/>
</dbReference>
<evidence type="ECO:0000259" key="1">
    <source>
        <dbReference type="Pfam" id="PF14846"/>
    </source>
</evidence>
<evidence type="ECO:0000313" key="3">
    <source>
        <dbReference type="EnsemblMetazoa" id="AAEL025994-PA"/>
    </source>
</evidence>
<reference evidence="3" key="2">
    <citation type="submission" date="2020-05" db="UniProtKB">
        <authorList>
            <consortium name="EnsemblMetazoa"/>
        </authorList>
    </citation>
    <scope>IDENTIFICATION</scope>
    <source>
        <strain evidence="3">LVP_AGWG</strain>
    </source>
</reference>
<evidence type="ECO:0000313" key="4">
    <source>
        <dbReference type="Proteomes" id="UP000008820"/>
    </source>
</evidence>
<name>A0A6I8U8Y3_AEDAE</name>
<dbReference type="OrthoDB" id="6629291at2759"/>
<dbReference type="EnsemblMetazoa" id="AAEL020907-RA">
    <property type="protein sequence ID" value="AAEL020907-PA"/>
    <property type="gene ID" value="AAEL020907"/>
</dbReference>
<proteinExistence type="predicted"/>
<reference evidence="3 4" key="1">
    <citation type="submission" date="2017-06" db="EMBL/GenBank/DDBJ databases">
        <title>Aedes aegypti genome working group (AGWG) sequencing and assembly.</title>
        <authorList>
            <consortium name="Aedes aegypti Genome Working Group (AGWG)"/>
            <person name="Matthews B.J."/>
        </authorList>
    </citation>
    <scope>NUCLEOTIDE SEQUENCE [LARGE SCALE GENOMIC DNA]</scope>
    <source>
        <strain evidence="3 4">LVP_AGWG</strain>
    </source>
</reference>
<dbReference type="Proteomes" id="UP000008820">
    <property type="component" value="Chromosome 3"/>
</dbReference>
<gene>
    <name evidence="3" type="primary">110678977</name>
    <name evidence="2" type="synonym">110680307</name>
</gene>
<evidence type="ECO:0000313" key="2">
    <source>
        <dbReference type="EnsemblMetazoa" id="AAEL020907-PA"/>
    </source>
</evidence>
<dbReference type="InParanoid" id="A0A6I8U8Y3"/>
<protein>
    <recommendedName>
        <fullName evidence="1">DUF4485 domain-containing protein</fullName>
    </recommendedName>
</protein>
<keyword evidence="4" id="KW-1185">Reference proteome</keyword>
<feature type="domain" description="DUF4485" evidence="1">
    <location>
        <begin position="48"/>
        <end position="120"/>
    </location>
</feature>
<dbReference type="Pfam" id="PF14846">
    <property type="entry name" value="DUF4485"/>
    <property type="match status" value="1"/>
</dbReference>
<dbReference type="AlphaFoldDB" id="A0A6I8U8Y3"/>
<organism evidence="3 4">
    <name type="scientific">Aedes aegypti</name>
    <name type="common">Yellowfever mosquito</name>
    <name type="synonym">Culex aegypti</name>
    <dbReference type="NCBI Taxonomy" id="7159"/>
    <lineage>
        <taxon>Eukaryota</taxon>
        <taxon>Metazoa</taxon>
        <taxon>Ecdysozoa</taxon>
        <taxon>Arthropoda</taxon>
        <taxon>Hexapoda</taxon>
        <taxon>Insecta</taxon>
        <taxon>Pterygota</taxon>
        <taxon>Neoptera</taxon>
        <taxon>Endopterygota</taxon>
        <taxon>Diptera</taxon>
        <taxon>Nematocera</taxon>
        <taxon>Culicoidea</taxon>
        <taxon>Culicidae</taxon>
        <taxon>Culicinae</taxon>
        <taxon>Aedini</taxon>
        <taxon>Aedes</taxon>
        <taxon>Stegomyia</taxon>
    </lineage>
</organism>
<dbReference type="InterPro" id="IPR027831">
    <property type="entry name" value="DUF4485"/>
</dbReference>
<sequence length="191" mass="22502">MIPKRYSSCHIVANLDLIIKDTKNYYRYHYNCQFTFCIMADSEDQKLNAHFKEDMSSIISLLFLCTPEVRQMARSWMTTFYNMGGNVLDKQMRNRYTAYMLMQLELNRGLSKPFDEPAPEHIHLPLVKIIDADEYIRFFEKCERYYLTKKGSSGDQEMEEVCMKPSDFLYRLPPIQSGVVVYGACFSKNDQ</sequence>